<keyword evidence="3" id="KW-1185">Reference proteome</keyword>
<organism evidence="2 3">
    <name type="scientific">Cyclostephanos tholiformis</name>
    <dbReference type="NCBI Taxonomy" id="382380"/>
    <lineage>
        <taxon>Eukaryota</taxon>
        <taxon>Sar</taxon>
        <taxon>Stramenopiles</taxon>
        <taxon>Ochrophyta</taxon>
        <taxon>Bacillariophyta</taxon>
        <taxon>Coscinodiscophyceae</taxon>
        <taxon>Thalassiosirophycidae</taxon>
        <taxon>Stephanodiscales</taxon>
        <taxon>Stephanodiscaceae</taxon>
        <taxon>Cyclostephanos</taxon>
    </lineage>
</organism>
<evidence type="ECO:0000313" key="3">
    <source>
        <dbReference type="Proteomes" id="UP001530377"/>
    </source>
</evidence>
<gene>
    <name evidence="2" type="ORF">ACHAXA_004804</name>
</gene>
<dbReference type="AlphaFoldDB" id="A0ABD3RWQ7"/>
<feature type="chain" id="PRO_5044761378" description="Calcineurin-like phosphoesterase domain-containing protein" evidence="1">
    <location>
        <begin position="19"/>
        <end position="483"/>
    </location>
</feature>
<name>A0ABD3RWQ7_9STRA</name>
<feature type="signal peptide" evidence="1">
    <location>
        <begin position="1"/>
        <end position="18"/>
    </location>
</feature>
<evidence type="ECO:0008006" key="4">
    <source>
        <dbReference type="Google" id="ProtNLM"/>
    </source>
</evidence>
<keyword evidence="1" id="KW-0732">Signal</keyword>
<proteinExistence type="predicted"/>
<protein>
    <recommendedName>
        <fullName evidence="4">Calcineurin-like phosphoesterase domain-containing protein</fullName>
    </recommendedName>
</protein>
<dbReference type="InterPro" id="IPR029052">
    <property type="entry name" value="Metallo-depent_PP-like"/>
</dbReference>
<dbReference type="SUPFAM" id="SSF56300">
    <property type="entry name" value="Metallo-dependent phosphatases"/>
    <property type="match status" value="1"/>
</dbReference>
<accession>A0ABD3RWQ7</accession>
<reference evidence="2 3" key="1">
    <citation type="submission" date="2024-10" db="EMBL/GenBank/DDBJ databases">
        <title>Updated reference genomes for cyclostephanoid diatoms.</title>
        <authorList>
            <person name="Roberts W.R."/>
            <person name="Alverson A.J."/>
        </authorList>
    </citation>
    <scope>NUCLEOTIDE SEQUENCE [LARGE SCALE GENOMIC DNA]</scope>
    <source>
        <strain evidence="2 3">AJA228-03</strain>
    </source>
</reference>
<dbReference type="Proteomes" id="UP001530377">
    <property type="component" value="Unassembled WGS sequence"/>
</dbReference>
<comment type="caution">
    <text evidence="2">The sequence shown here is derived from an EMBL/GenBank/DDBJ whole genome shotgun (WGS) entry which is preliminary data.</text>
</comment>
<dbReference type="Gene3D" id="3.60.21.10">
    <property type="match status" value="1"/>
</dbReference>
<evidence type="ECO:0000256" key="1">
    <source>
        <dbReference type="SAM" id="SignalP"/>
    </source>
</evidence>
<sequence>MLRLITLLLAIQFKVGNARPRRILQRQSGRVVCTKELCRKKFTSMKTAGEVTGYFISNSDIPTKGCFVKGDNMYFGTGGTLSEMMISDLTGVNERVWCDATPTTSNEEMLSNNTTRICTTEEQCKARYTAMKKSGVIRGYFYASIDYTTKGCIVKGDNVLFGIGGTDEEMATSILAGQQVRVWCDAAEIATTATSTNLSTASAQFSDTITTFYLMADCPYNTNERENLMPAHIAGIGADADFLVHLGDLQNAQEDNCEEWAYQSASSILHKSRVPTFVLPGDNDINDCKDIEHGKEMWAKYFKRIDERWNHDFVVTRWGDLDESFSFLHKRVLYIGLHAPGGKPNDSSVAEERFDEHLERIGSILSGLSDGEYKVIVLLGHVDPTYGQAGNSQAFFNKFANIINRIRKPTVYFHGDFHKYYELEGGGYGMDNYLRISLDGESISPPIRVEIDVSKDSPIKVSRRIGGLSVDCCSNGWPQNEEL</sequence>
<dbReference type="EMBL" id="JALLPB020000139">
    <property type="protein sequence ID" value="KAL3816622.1"/>
    <property type="molecule type" value="Genomic_DNA"/>
</dbReference>
<evidence type="ECO:0000313" key="2">
    <source>
        <dbReference type="EMBL" id="KAL3816622.1"/>
    </source>
</evidence>